<keyword evidence="3" id="KW-1185">Reference proteome</keyword>
<feature type="region of interest" description="Disordered" evidence="1">
    <location>
        <begin position="1"/>
        <end position="67"/>
    </location>
</feature>
<proteinExistence type="predicted"/>
<organism evidence="2 3">
    <name type="scientific">Durusdinium trenchii</name>
    <dbReference type="NCBI Taxonomy" id="1381693"/>
    <lineage>
        <taxon>Eukaryota</taxon>
        <taxon>Sar</taxon>
        <taxon>Alveolata</taxon>
        <taxon>Dinophyceae</taxon>
        <taxon>Suessiales</taxon>
        <taxon>Symbiodiniaceae</taxon>
        <taxon>Durusdinium</taxon>
    </lineage>
</organism>
<evidence type="ECO:0000256" key="1">
    <source>
        <dbReference type="SAM" id="MobiDB-lite"/>
    </source>
</evidence>
<reference evidence="2 3" key="1">
    <citation type="submission" date="2024-02" db="EMBL/GenBank/DDBJ databases">
        <authorList>
            <person name="Chen Y."/>
            <person name="Shah S."/>
            <person name="Dougan E. K."/>
            <person name="Thang M."/>
            <person name="Chan C."/>
        </authorList>
    </citation>
    <scope>NUCLEOTIDE SEQUENCE [LARGE SCALE GENOMIC DNA]</scope>
</reference>
<gene>
    <name evidence="2" type="ORF">CCMP2556_LOCUS43727</name>
</gene>
<name>A0ABP0QUA1_9DINO</name>
<dbReference type="EMBL" id="CAXAMN010024917">
    <property type="protein sequence ID" value="CAK9091103.1"/>
    <property type="molecule type" value="Genomic_DNA"/>
</dbReference>
<protein>
    <submittedName>
        <fullName evidence="2">Uncharacterized protein</fullName>
    </submittedName>
</protein>
<sequence>MLGRLSWREIAGVPAPSEPTESKVQMRRRPRRDYEREQASMLAKRHRQNGGGQSQEEETQESPWMSSLRGKVRCGAEPLAALQRNMWLRGSNLRPRVHTGKMRRSYRCGLDSK</sequence>
<accession>A0ABP0QUA1</accession>
<dbReference type="Proteomes" id="UP001642484">
    <property type="component" value="Unassembled WGS sequence"/>
</dbReference>
<evidence type="ECO:0000313" key="3">
    <source>
        <dbReference type="Proteomes" id="UP001642484"/>
    </source>
</evidence>
<comment type="caution">
    <text evidence="2">The sequence shown here is derived from an EMBL/GenBank/DDBJ whole genome shotgun (WGS) entry which is preliminary data.</text>
</comment>
<evidence type="ECO:0000313" key="2">
    <source>
        <dbReference type="EMBL" id="CAK9091103.1"/>
    </source>
</evidence>